<dbReference type="SUPFAM" id="SSF102645">
    <property type="entry name" value="CoaB-like"/>
    <property type="match status" value="1"/>
</dbReference>
<accession>A0A3R6V0H3</accession>
<dbReference type="EC" id="4.1.1.36" evidence="3"/>
<organism evidence="7 8">
    <name type="scientific">Bombilactobacillus bombi</name>
    <dbReference type="NCBI Taxonomy" id="1303590"/>
    <lineage>
        <taxon>Bacteria</taxon>
        <taxon>Bacillati</taxon>
        <taxon>Bacillota</taxon>
        <taxon>Bacilli</taxon>
        <taxon>Lactobacillales</taxon>
        <taxon>Lactobacillaceae</taxon>
        <taxon>Bombilactobacillus</taxon>
    </lineage>
</organism>
<dbReference type="PANTHER" id="PTHR14359:SF6">
    <property type="entry name" value="PHOSPHOPANTOTHENOYLCYSTEINE DECARBOXYLASE"/>
    <property type="match status" value="1"/>
</dbReference>
<evidence type="ECO:0000259" key="6">
    <source>
        <dbReference type="Pfam" id="PF04127"/>
    </source>
</evidence>
<evidence type="ECO:0000256" key="1">
    <source>
        <dbReference type="ARBA" id="ARBA00022793"/>
    </source>
</evidence>
<name>A0A3R6V0H3_9LACO</name>
<comment type="catalytic activity">
    <reaction evidence="3 4">
        <text>N-[(R)-4-phosphopantothenoyl]-L-cysteine + H(+) = (R)-4'-phosphopantetheine + CO2</text>
        <dbReference type="Rhea" id="RHEA:16793"/>
        <dbReference type="ChEBI" id="CHEBI:15378"/>
        <dbReference type="ChEBI" id="CHEBI:16526"/>
        <dbReference type="ChEBI" id="CHEBI:59458"/>
        <dbReference type="ChEBI" id="CHEBI:61723"/>
        <dbReference type="EC" id="4.1.1.36"/>
    </reaction>
</comment>
<evidence type="ECO:0000256" key="4">
    <source>
        <dbReference type="RuleBase" id="RU364078"/>
    </source>
</evidence>
<dbReference type="GO" id="GO:0015937">
    <property type="term" value="P:coenzyme A biosynthetic process"/>
    <property type="evidence" value="ECO:0007669"/>
    <property type="project" value="UniProtKB-UniRule"/>
</dbReference>
<dbReference type="NCBIfam" id="TIGR00521">
    <property type="entry name" value="coaBC_dfp"/>
    <property type="match status" value="1"/>
</dbReference>
<dbReference type="Gene3D" id="3.40.50.10300">
    <property type="entry name" value="CoaB-like"/>
    <property type="match status" value="1"/>
</dbReference>
<feature type="binding site" evidence="3">
    <location>
        <begin position="306"/>
        <end position="309"/>
    </location>
    <ligand>
        <name>CTP</name>
        <dbReference type="ChEBI" id="CHEBI:37563"/>
    </ligand>
</feature>
<dbReference type="InterPro" id="IPR035929">
    <property type="entry name" value="CoaB-like_sf"/>
</dbReference>
<comment type="cofactor">
    <cofactor evidence="3">
        <name>Mg(2+)</name>
        <dbReference type="ChEBI" id="CHEBI:18420"/>
    </cofactor>
</comment>
<comment type="function">
    <text evidence="3">Catalyzes two sequential steps in the biosynthesis of coenzyme A. In the first step cysteine is conjugated to 4'-phosphopantothenate to form 4-phosphopantothenoylcysteine. In the second step the latter compound is decarboxylated to form 4'-phosphopantotheine.</text>
</comment>
<comment type="pathway">
    <text evidence="3 4">Cofactor biosynthesis; coenzyme A biosynthesis; CoA from (R)-pantothenate: step 3/5.</text>
</comment>
<dbReference type="GO" id="GO:0046872">
    <property type="term" value="F:metal ion binding"/>
    <property type="evidence" value="ECO:0007669"/>
    <property type="project" value="UniProtKB-KW"/>
</dbReference>
<comment type="cofactor">
    <cofactor evidence="3">
        <name>FMN</name>
        <dbReference type="ChEBI" id="CHEBI:58210"/>
    </cofactor>
    <text evidence="3">Binds 1 FMN per subunit.</text>
</comment>
<dbReference type="EC" id="6.3.2.5" evidence="3"/>
<gene>
    <name evidence="3 7" type="primary">coaBC</name>
    <name evidence="7" type="ORF">DS831_03285</name>
</gene>
<dbReference type="GO" id="GO:0015941">
    <property type="term" value="P:pantothenate catabolic process"/>
    <property type="evidence" value="ECO:0007669"/>
    <property type="project" value="InterPro"/>
</dbReference>
<dbReference type="GO" id="GO:0004633">
    <property type="term" value="F:phosphopantothenoylcysteine decarboxylase activity"/>
    <property type="evidence" value="ECO:0007669"/>
    <property type="project" value="UniProtKB-UniRule"/>
</dbReference>
<comment type="function">
    <text evidence="4">Catalyzes two steps in the biosynthesis of coenzyme A. In the first step cysteine is conjugated to 4'-phosphopantothenate to form 4-phosphopantothenoylcysteine, in the latter compound is decarboxylated to form 4'-phosphopantotheine.</text>
</comment>
<dbReference type="InterPro" id="IPR003382">
    <property type="entry name" value="Flavoprotein"/>
</dbReference>
<feature type="region of interest" description="Phosphopantothenoylcysteine decarboxylase" evidence="3">
    <location>
        <begin position="1"/>
        <end position="189"/>
    </location>
</feature>
<feature type="binding site" evidence="3">
    <location>
        <position position="288"/>
    </location>
    <ligand>
        <name>CTP</name>
        <dbReference type="ChEBI" id="CHEBI:37563"/>
    </ligand>
</feature>
<keyword evidence="2 3" id="KW-0456">Lyase</keyword>
<comment type="caution">
    <text evidence="7">The sequence shown here is derived from an EMBL/GenBank/DDBJ whole genome shotgun (WGS) entry which is preliminary data.</text>
</comment>
<evidence type="ECO:0000256" key="3">
    <source>
        <dbReference type="HAMAP-Rule" id="MF_02225"/>
    </source>
</evidence>
<dbReference type="PANTHER" id="PTHR14359">
    <property type="entry name" value="HOMO-OLIGOMERIC FLAVIN CONTAINING CYS DECARBOXYLASE FAMILY"/>
    <property type="match status" value="1"/>
</dbReference>
<dbReference type="InterPro" id="IPR007085">
    <property type="entry name" value="DNA/pantothenate-metab_flavo_C"/>
</dbReference>
<feature type="region of interest" description="Phosphopantothenate--cysteine ligase" evidence="3">
    <location>
        <begin position="190"/>
        <end position="401"/>
    </location>
</feature>
<keyword evidence="3" id="KW-0460">Magnesium</keyword>
<dbReference type="AlphaFoldDB" id="A0A3R6V0H3"/>
<dbReference type="InterPro" id="IPR036551">
    <property type="entry name" value="Flavin_trans-like"/>
</dbReference>
<dbReference type="InterPro" id="IPR005252">
    <property type="entry name" value="CoaBC"/>
</dbReference>
<dbReference type="UniPathway" id="UPA00241">
    <property type="reaction ID" value="UER00353"/>
</dbReference>
<feature type="binding site" evidence="3">
    <location>
        <position position="325"/>
    </location>
    <ligand>
        <name>CTP</name>
        <dbReference type="ChEBI" id="CHEBI:37563"/>
    </ligand>
</feature>
<proteinExistence type="inferred from homology"/>
<dbReference type="Pfam" id="PF02441">
    <property type="entry name" value="Flavoprotein"/>
    <property type="match status" value="1"/>
</dbReference>
<evidence type="ECO:0000256" key="2">
    <source>
        <dbReference type="ARBA" id="ARBA00023239"/>
    </source>
</evidence>
<keyword evidence="8" id="KW-1185">Reference proteome</keyword>
<keyword evidence="1 3" id="KW-0210">Decarboxylase</keyword>
<keyword evidence="3 4" id="KW-0288">FMN</keyword>
<dbReference type="Proteomes" id="UP000284109">
    <property type="component" value="Unassembled WGS sequence"/>
</dbReference>
<feature type="domain" description="DNA/pantothenate metabolism flavoprotein C-terminal" evidence="6">
    <location>
        <begin position="185"/>
        <end position="397"/>
    </location>
</feature>
<keyword evidence="3 4" id="KW-0285">Flavoprotein</keyword>
<comment type="caution">
    <text evidence="3">Lacks conserved residue(s) required for the propagation of feature annotation.</text>
</comment>
<comment type="similarity">
    <text evidence="3 4">In the C-terminal section; belongs to the PPC synthetase family.</text>
</comment>
<dbReference type="SUPFAM" id="SSF52507">
    <property type="entry name" value="Homo-oligomeric flavin-containing Cys decarboxylases, HFCD"/>
    <property type="match status" value="1"/>
</dbReference>
<sequence length="401" mass="43520">MLKNQHITLYVTGSIAAYKALALVRMLVKQQAQVRVVMTAAAQKFVTPLSFQTLSKHEVMTDTFAGQHPTIVDHIELADWTDLAVIAPASADIIGKMAQGIADDFASLTLMATTAPKLVAPAMNNHMWSNPAVQRNIQLLQADGIKLIDPETGFLAEGYQGKGRMAEPQQILAMTTASLFVPTILTGKKILVTAGGTRERLDPVRFLANDSSGKMGYAIAQALQQRGAEVTLISAPTKLTAPTMVKLQSITSTEELYEAVLQKFPSQDALIMTAAVADFKPITTAQQKIKKNSDNNQWSLELEKTPDILQAVAQIKRPDQITIGFAAETQNLVANARKKLVQKNLDLVIANDVSKPGVGFNGDTNRVTMITSNQPPITTDLLPKSQIAEKIADQLEKIINQ</sequence>
<comment type="catalytic activity">
    <reaction evidence="3 4">
        <text>(R)-4'-phosphopantothenate + L-cysteine + CTP = N-[(R)-4-phosphopantothenoyl]-L-cysteine + CMP + diphosphate + H(+)</text>
        <dbReference type="Rhea" id="RHEA:19397"/>
        <dbReference type="ChEBI" id="CHEBI:10986"/>
        <dbReference type="ChEBI" id="CHEBI:15378"/>
        <dbReference type="ChEBI" id="CHEBI:33019"/>
        <dbReference type="ChEBI" id="CHEBI:35235"/>
        <dbReference type="ChEBI" id="CHEBI:37563"/>
        <dbReference type="ChEBI" id="CHEBI:59458"/>
        <dbReference type="ChEBI" id="CHEBI:60377"/>
        <dbReference type="EC" id="6.3.2.5"/>
    </reaction>
</comment>
<evidence type="ECO:0000313" key="8">
    <source>
        <dbReference type="Proteomes" id="UP000284109"/>
    </source>
</evidence>
<dbReference type="HAMAP" id="MF_02225">
    <property type="entry name" value="CoaBC"/>
    <property type="match status" value="1"/>
</dbReference>
<dbReference type="OrthoDB" id="9802554at2"/>
<feature type="domain" description="Flavoprotein" evidence="5">
    <location>
        <begin position="6"/>
        <end position="173"/>
    </location>
</feature>
<comment type="pathway">
    <text evidence="3 4">Cofactor biosynthesis; coenzyme A biosynthesis; CoA from (R)-pantothenate: step 2/5.</text>
</comment>
<reference evidence="7 8" key="1">
    <citation type="submission" date="2018-07" db="EMBL/GenBank/DDBJ databases">
        <title>Genome sequences of six Lactobacillus spp. isolated from bumble bee guts.</title>
        <authorList>
            <person name="Motta E.V.S."/>
            <person name="Moran N.A."/>
        </authorList>
    </citation>
    <scope>NUCLEOTIDE SEQUENCE [LARGE SCALE GENOMIC DNA]</scope>
    <source>
        <strain evidence="7 8">BI-1.1</strain>
    </source>
</reference>
<dbReference type="EMBL" id="QOCR01000001">
    <property type="protein sequence ID" value="RHW52362.1"/>
    <property type="molecule type" value="Genomic_DNA"/>
</dbReference>
<feature type="binding site" evidence="3">
    <location>
        <position position="339"/>
    </location>
    <ligand>
        <name>CTP</name>
        <dbReference type="ChEBI" id="CHEBI:37563"/>
    </ligand>
</feature>
<dbReference type="GO" id="GO:0010181">
    <property type="term" value="F:FMN binding"/>
    <property type="evidence" value="ECO:0007669"/>
    <property type="project" value="UniProtKB-UniRule"/>
</dbReference>
<evidence type="ECO:0000259" key="5">
    <source>
        <dbReference type="Pfam" id="PF02441"/>
    </source>
</evidence>
<comment type="similarity">
    <text evidence="3 4">In the N-terminal section; belongs to the HFCD (homo-oligomeric flavin containing Cys decarboxylase) superfamily.</text>
</comment>
<keyword evidence="3" id="KW-0479">Metal-binding</keyword>
<evidence type="ECO:0000313" key="7">
    <source>
        <dbReference type="EMBL" id="RHW52362.1"/>
    </source>
</evidence>
<keyword evidence="3" id="KW-0511">Multifunctional enzyme</keyword>
<dbReference type="Pfam" id="PF04127">
    <property type="entry name" value="DFP"/>
    <property type="match status" value="1"/>
</dbReference>
<dbReference type="Gene3D" id="3.40.50.1950">
    <property type="entry name" value="Flavin prenyltransferase-like"/>
    <property type="match status" value="1"/>
</dbReference>
<dbReference type="GO" id="GO:0004632">
    <property type="term" value="F:phosphopantothenate--cysteine ligase activity"/>
    <property type="evidence" value="ECO:0007669"/>
    <property type="project" value="UniProtKB-UniRule"/>
</dbReference>
<dbReference type="RefSeq" id="WP_118900325.1">
    <property type="nucleotide sequence ID" value="NZ_QOCR01000001.1"/>
</dbReference>
<protein>
    <recommendedName>
        <fullName evidence="3">Coenzyme A biosynthesis bifunctional protein CoaBC</fullName>
    </recommendedName>
    <alternativeName>
        <fullName evidence="3">DNA/pantothenate metabolism flavoprotein</fullName>
    </alternativeName>
    <alternativeName>
        <fullName evidence="3">Phosphopantothenoylcysteine synthetase/decarboxylase</fullName>
        <shortName evidence="3">PPCS-PPCDC</shortName>
    </alternativeName>
    <domain>
        <recommendedName>
            <fullName evidence="3">Phosphopantothenoylcysteine decarboxylase</fullName>
            <shortName evidence="3">PPC decarboxylase</shortName>
            <shortName evidence="3">PPC-DC</shortName>
            <ecNumber evidence="3">4.1.1.36</ecNumber>
        </recommendedName>
        <alternativeName>
            <fullName evidence="3">CoaC</fullName>
        </alternativeName>
    </domain>
    <domain>
        <recommendedName>
            <fullName evidence="3">Phosphopantothenate--cysteine ligase</fullName>
            <ecNumber evidence="3">6.3.2.5</ecNumber>
        </recommendedName>
        <alternativeName>
            <fullName evidence="3">CoaB</fullName>
        </alternativeName>
        <alternativeName>
            <fullName evidence="3">Phosphopantothenoylcysteine synthetase</fullName>
            <shortName evidence="3">PPC synthetase</shortName>
            <shortName evidence="3">PPC-S</shortName>
        </alternativeName>
    </domain>
</protein>
<feature type="binding site" evidence="3">
    <location>
        <position position="343"/>
    </location>
    <ligand>
        <name>CTP</name>
        <dbReference type="ChEBI" id="CHEBI:37563"/>
    </ligand>
</feature>
<feature type="binding site" evidence="3">
    <location>
        <position position="278"/>
    </location>
    <ligand>
        <name>CTP</name>
        <dbReference type="ChEBI" id="CHEBI:37563"/>
    </ligand>
</feature>
<dbReference type="GO" id="GO:0071513">
    <property type="term" value="C:phosphopantothenoylcysteine decarboxylase complex"/>
    <property type="evidence" value="ECO:0007669"/>
    <property type="project" value="TreeGrafter"/>
</dbReference>
<keyword evidence="3 4" id="KW-0436">Ligase</keyword>